<gene>
    <name evidence="2" type="ORF">A1O3_07365</name>
</gene>
<proteinExistence type="predicted"/>
<comment type="caution">
    <text evidence="2">The sequence shown here is derived from an EMBL/GenBank/DDBJ whole genome shotgun (WGS) entry which is preliminary data.</text>
</comment>
<keyword evidence="1" id="KW-0732">Signal</keyword>
<evidence type="ECO:0000256" key="1">
    <source>
        <dbReference type="SAM" id="SignalP"/>
    </source>
</evidence>
<dbReference type="GeneID" id="19171465"/>
<evidence type="ECO:0000313" key="2">
    <source>
        <dbReference type="EMBL" id="EXJ81077.1"/>
    </source>
</evidence>
<accession>W9XKM2</accession>
<dbReference type="PROSITE" id="PS51257">
    <property type="entry name" value="PROKAR_LIPOPROTEIN"/>
    <property type="match status" value="1"/>
</dbReference>
<dbReference type="Proteomes" id="UP000019478">
    <property type="component" value="Unassembled WGS sequence"/>
</dbReference>
<evidence type="ECO:0000313" key="3">
    <source>
        <dbReference type="Proteomes" id="UP000019478"/>
    </source>
</evidence>
<organism evidence="2 3">
    <name type="scientific">Capronia epimyces CBS 606.96</name>
    <dbReference type="NCBI Taxonomy" id="1182542"/>
    <lineage>
        <taxon>Eukaryota</taxon>
        <taxon>Fungi</taxon>
        <taxon>Dikarya</taxon>
        <taxon>Ascomycota</taxon>
        <taxon>Pezizomycotina</taxon>
        <taxon>Eurotiomycetes</taxon>
        <taxon>Chaetothyriomycetidae</taxon>
        <taxon>Chaetothyriales</taxon>
        <taxon>Herpotrichiellaceae</taxon>
        <taxon>Capronia</taxon>
    </lineage>
</organism>
<dbReference type="AlphaFoldDB" id="W9XKM2"/>
<sequence>MLASVGKTILLGLALASAGVQACGQVQCSGGHGYDYNGNGYTGNTFRIEFNQIDAGRNSNACGQFDKCMREQAPSRGISYRGTSCAFPSNAQGDFVATVSVDKQSPGTQEELILECMSAVIEGGCITNAGACSCNGC</sequence>
<dbReference type="RefSeq" id="XP_007735665.1">
    <property type="nucleotide sequence ID" value="XM_007737475.1"/>
</dbReference>
<feature type="chain" id="PRO_5004932062" evidence="1">
    <location>
        <begin position="23"/>
        <end position="137"/>
    </location>
</feature>
<dbReference type="EMBL" id="AMGY01000006">
    <property type="protein sequence ID" value="EXJ81077.1"/>
    <property type="molecule type" value="Genomic_DNA"/>
</dbReference>
<protein>
    <submittedName>
        <fullName evidence="2">Uncharacterized protein</fullName>
    </submittedName>
</protein>
<reference evidence="2 3" key="1">
    <citation type="submission" date="2013-03" db="EMBL/GenBank/DDBJ databases">
        <title>The Genome Sequence of Capronia epimyces CBS 606.96.</title>
        <authorList>
            <consortium name="The Broad Institute Genomics Platform"/>
            <person name="Cuomo C."/>
            <person name="de Hoog S."/>
            <person name="Gorbushina A."/>
            <person name="Walker B."/>
            <person name="Young S.K."/>
            <person name="Zeng Q."/>
            <person name="Gargeya S."/>
            <person name="Fitzgerald M."/>
            <person name="Haas B."/>
            <person name="Abouelleil A."/>
            <person name="Allen A.W."/>
            <person name="Alvarado L."/>
            <person name="Arachchi H.M."/>
            <person name="Berlin A.M."/>
            <person name="Chapman S.B."/>
            <person name="Gainer-Dewar J."/>
            <person name="Goldberg J."/>
            <person name="Griggs A."/>
            <person name="Gujja S."/>
            <person name="Hansen M."/>
            <person name="Howarth C."/>
            <person name="Imamovic A."/>
            <person name="Ireland A."/>
            <person name="Larimer J."/>
            <person name="McCowan C."/>
            <person name="Murphy C."/>
            <person name="Pearson M."/>
            <person name="Poon T.W."/>
            <person name="Priest M."/>
            <person name="Roberts A."/>
            <person name="Saif S."/>
            <person name="Shea T."/>
            <person name="Sisk P."/>
            <person name="Sykes S."/>
            <person name="Wortman J."/>
            <person name="Nusbaum C."/>
            <person name="Birren B."/>
        </authorList>
    </citation>
    <scope>NUCLEOTIDE SEQUENCE [LARGE SCALE GENOMIC DNA]</scope>
    <source>
        <strain evidence="2 3">CBS 606.96</strain>
    </source>
</reference>
<name>W9XKM2_9EURO</name>
<dbReference type="HOGENOM" id="CLU_1864877_0_0_1"/>
<keyword evidence="3" id="KW-1185">Reference proteome</keyword>
<feature type="signal peptide" evidence="1">
    <location>
        <begin position="1"/>
        <end position="22"/>
    </location>
</feature>